<protein>
    <submittedName>
        <fullName evidence="1">Uncharacterized protein</fullName>
    </submittedName>
</protein>
<reference evidence="1" key="1">
    <citation type="journal article" date="2013" name="Nat. Commun.">
        <title>Whole-genome sequencing of Oryza brachyantha reveals mechanisms underlying Oryza genome evolution.</title>
        <authorList>
            <person name="Chen J."/>
            <person name="Huang Q."/>
            <person name="Gao D."/>
            <person name="Wang J."/>
            <person name="Lang Y."/>
            <person name="Liu T."/>
            <person name="Li B."/>
            <person name="Bai Z."/>
            <person name="Luis Goicoechea J."/>
            <person name="Liang C."/>
            <person name="Chen C."/>
            <person name="Zhang W."/>
            <person name="Sun S."/>
            <person name="Liao Y."/>
            <person name="Zhang X."/>
            <person name="Yang L."/>
            <person name="Song C."/>
            <person name="Wang M."/>
            <person name="Shi J."/>
            <person name="Liu G."/>
            <person name="Liu J."/>
            <person name="Zhou H."/>
            <person name="Zhou W."/>
            <person name="Yu Q."/>
            <person name="An N."/>
            <person name="Chen Y."/>
            <person name="Cai Q."/>
            <person name="Wang B."/>
            <person name="Liu B."/>
            <person name="Min J."/>
            <person name="Huang Y."/>
            <person name="Wu H."/>
            <person name="Li Z."/>
            <person name="Zhang Y."/>
            <person name="Yin Y."/>
            <person name="Song W."/>
            <person name="Jiang J."/>
            <person name="Jackson S.A."/>
            <person name="Wing R.A."/>
            <person name="Wang J."/>
            <person name="Chen M."/>
        </authorList>
    </citation>
    <scope>NUCLEOTIDE SEQUENCE [LARGE SCALE GENOMIC DNA]</scope>
    <source>
        <strain evidence="1">cv. IRGC 101232</strain>
    </source>
</reference>
<proteinExistence type="predicted"/>
<organism evidence="1">
    <name type="scientific">Oryza brachyantha</name>
    <name type="common">malo sina</name>
    <dbReference type="NCBI Taxonomy" id="4533"/>
    <lineage>
        <taxon>Eukaryota</taxon>
        <taxon>Viridiplantae</taxon>
        <taxon>Streptophyta</taxon>
        <taxon>Embryophyta</taxon>
        <taxon>Tracheophyta</taxon>
        <taxon>Spermatophyta</taxon>
        <taxon>Magnoliopsida</taxon>
        <taxon>Liliopsida</taxon>
        <taxon>Poales</taxon>
        <taxon>Poaceae</taxon>
        <taxon>BOP clade</taxon>
        <taxon>Oryzoideae</taxon>
        <taxon>Oryzeae</taxon>
        <taxon>Oryzinae</taxon>
        <taxon>Oryza</taxon>
    </lineage>
</organism>
<evidence type="ECO:0000313" key="2">
    <source>
        <dbReference type="Proteomes" id="UP000006038"/>
    </source>
</evidence>
<dbReference type="EnsemblPlants" id="OB11G15600.1">
    <property type="protein sequence ID" value="OB11G15600.1"/>
    <property type="gene ID" value="OB11G15600"/>
</dbReference>
<dbReference type="Gramene" id="OB11G15600.1">
    <property type="protein sequence ID" value="OB11G15600.1"/>
    <property type="gene ID" value="OB11G15600"/>
</dbReference>
<dbReference type="Proteomes" id="UP000006038">
    <property type="component" value="Chromosome 11"/>
</dbReference>
<dbReference type="HOGENOM" id="CLU_1520136_0_0_1"/>
<reference evidence="1" key="2">
    <citation type="submission" date="2013-04" db="UniProtKB">
        <authorList>
            <consortium name="EnsemblPlants"/>
        </authorList>
    </citation>
    <scope>IDENTIFICATION</scope>
</reference>
<name>J3N6X4_ORYBR</name>
<keyword evidence="2" id="KW-1185">Reference proteome</keyword>
<accession>J3N6X4</accession>
<evidence type="ECO:0000313" key="1">
    <source>
        <dbReference type="EnsemblPlants" id="OB11G15600.1"/>
    </source>
</evidence>
<sequence>MLVCPRRVVVVAPAVCPRPASLGLPPSPGRPCRVIGPLCQLELNDMIDLSEDPGLQDFEQVYSVPLANVHRQLEEQVSRTLTFDVLHREKVTIRFLGSVLRDYSVVFHDGSSIPLRSRAACRRQHPIPRVVPPLILPSRVHVHHVRSLLKGNNLTMREVFNNLVHHQPLKSKSKNKI</sequence>
<dbReference type="AlphaFoldDB" id="J3N6X4"/>